<dbReference type="Pfam" id="PF00378">
    <property type="entry name" value="ECH_1"/>
    <property type="match status" value="1"/>
</dbReference>
<dbReference type="Gene3D" id="3.90.226.10">
    <property type="entry name" value="2-enoyl-CoA Hydratase, Chain A, domain 1"/>
    <property type="match status" value="1"/>
</dbReference>
<evidence type="ECO:0000313" key="1">
    <source>
        <dbReference type="EMBL" id="SEH13778.1"/>
    </source>
</evidence>
<protein>
    <submittedName>
        <fullName evidence="1">Enoyl-CoA hydratase/carnithine racemase</fullName>
    </submittedName>
</protein>
<gene>
    <name evidence="1" type="ORF">SAMN02745716_1313</name>
</gene>
<dbReference type="EMBL" id="FNWJ01000002">
    <property type="protein sequence ID" value="SEH13778.1"/>
    <property type="molecule type" value="Genomic_DNA"/>
</dbReference>
<keyword evidence="2" id="KW-1185">Reference proteome</keyword>
<dbReference type="Proteomes" id="UP000222056">
    <property type="component" value="Unassembled WGS sequence"/>
</dbReference>
<dbReference type="OrthoDB" id="8452484at2"/>
<dbReference type="RefSeq" id="WP_093117517.1">
    <property type="nucleotide sequence ID" value="NZ_FNWJ01000002.1"/>
</dbReference>
<reference evidence="2" key="1">
    <citation type="submission" date="2016-10" db="EMBL/GenBank/DDBJ databases">
        <authorList>
            <person name="Varghese N."/>
            <person name="Submissions S."/>
        </authorList>
    </citation>
    <scope>NUCLEOTIDE SEQUENCE [LARGE SCALE GENOMIC DNA]</scope>
    <source>
        <strain evidence="2">ATCC 35263</strain>
    </source>
</reference>
<proteinExistence type="predicted"/>
<dbReference type="InterPro" id="IPR001753">
    <property type="entry name" value="Enoyl-CoA_hydra/iso"/>
</dbReference>
<dbReference type="PANTHER" id="PTHR11941:SF54">
    <property type="entry name" value="ENOYL-COA HYDRATASE, MITOCHONDRIAL"/>
    <property type="match status" value="1"/>
</dbReference>
<dbReference type="GO" id="GO:0006635">
    <property type="term" value="P:fatty acid beta-oxidation"/>
    <property type="evidence" value="ECO:0007669"/>
    <property type="project" value="TreeGrafter"/>
</dbReference>
<dbReference type="InterPro" id="IPR029045">
    <property type="entry name" value="ClpP/crotonase-like_dom_sf"/>
</dbReference>
<dbReference type="GO" id="GO:0003824">
    <property type="term" value="F:catalytic activity"/>
    <property type="evidence" value="ECO:0007669"/>
    <property type="project" value="UniProtKB-ARBA"/>
</dbReference>
<evidence type="ECO:0000313" key="2">
    <source>
        <dbReference type="Proteomes" id="UP000222056"/>
    </source>
</evidence>
<dbReference type="PANTHER" id="PTHR11941">
    <property type="entry name" value="ENOYL-COA HYDRATASE-RELATED"/>
    <property type="match status" value="1"/>
</dbReference>
<name>A0A1H6FUC9_THEAL</name>
<dbReference type="AlphaFoldDB" id="A0A1H6FUC9"/>
<dbReference type="CDD" id="cd06558">
    <property type="entry name" value="crotonase-like"/>
    <property type="match status" value="1"/>
</dbReference>
<dbReference type="STRING" id="29539.SAMN02745716_1313"/>
<dbReference type="SUPFAM" id="SSF52096">
    <property type="entry name" value="ClpP/crotonase"/>
    <property type="match status" value="1"/>
</dbReference>
<organism evidence="1 2">
    <name type="scientific">Thermoleophilum album</name>
    <dbReference type="NCBI Taxonomy" id="29539"/>
    <lineage>
        <taxon>Bacteria</taxon>
        <taxon>Bacillati</taxon>
        <taxon>Actinomycetota</taxon>
        <taxon>Thermoleophilia</taxon>
        <taxon>Thermoleophilales</taxon>
        <taxon>Thermoleophilaceae</taxon>
        <taxon>Thermoleophilum</taxon>
    </lineage>
</organism>
<sequence length="260" mass="27944">MSSNKAFFERDGDVGFLTIDAPPLNLFDRELFAAVREVIERARQEQVRALVVRAKGKVFTGGADVHVFDGLQGEAARRFVEEILGVTHAVEDLPFPTVASVHALCLTAGLELALACDLIVAAESAQFGLVERVVGLTPLMGGTQRIAERAGPARAREFVMTGAILPARTLHEWGVVNRVVADHELEAATLALARDLAAGPTRAHYATKRIVRAVVDEGVRAADALTPALGEEVFGTEDLRQGVRAFLEHGGPGHARFRGR</sequence>
<accession>A0A1H6FUC9</accession>